<protein>
    <submittedName>
        <fullName evidence="1">Uncharacterized protein</fullName>
    </submittedName>
</protein>
<gene>
    <name evidence="1" type="ORF">S03H2_53417</name>
</gene>
<dbReference type="AlphaFoldDB" id="X1J627"/>
<proteinExistence type="predicted"/>
<comment type="caution">
    <text evidence="1">The sequence shown here is derived from an EMBL/GenBank/DDBJ whole genome shotgun (WGS) entry which is preliminary data.</text>
</comment>
<evidence type="ECO:0000313" key="1">
    <source>
        <dbReference type="EMBL" id="GAH73804.1"/>
    </source>
</evidence>
<dbReference type="EMBL" id="BARU01033999">
    <property type="protein sequence ID" value="GAH73804.1"/>
    <property type="molecule type" value="Genomic_DNA"/>
</dbReference>
<feature type="non-terminal residue" evidence="1">
    <location>
        <position position="67"/>
    </location>
</feature>
<reference evidence="1" key="1">
    <citation type="journal article" date="2014" name="Front. Microbiol.">
        <title>High frequency of phylogenetically diverse reductive dehalogenase-homologous genes in deep subseafloor sedimentary metagenomes.</title>
        <authorList>
            <person name="Kawai M."/>
            <person name="Futagami T."/>
            <person name="Toyoda A."/>
            <person name="Takaki Y."/>
            <person name="Nishi S."/>
            <person name="Hori S."/>
            <person name="Arai W."/>
            <person name="Tsubouchi T."/>
            <person name="Morono Y."/>
            <person name="Uchiyama I."/>
            <person name="Ito T."/>
            <person name="Fujiyama A."/>
            <person name="Inagaki F."/>
            <person name="Takami H."/>
        </authorList>
    </citation>
    <scope>NUCLEOTIDE SEQUENCE</scope>
    <source>
        <strain evidence="1">Expedition CK06-06</strain>
    </source>
</reference>
<accession>X1J627</accession>
<sequence length="67" mass="7679">MKTKVLILGLICFFVFILTSPIFGEDFSLSKKNIRQKSSDEDTVFTLLQYSAWALIDVDTVCTYNSY</sequence>
<organism evidence="1">
    <name type="scientific">marine sediment metagenome</name>
    <dbReference type="NCBI Taxonomy" id="412755"/>
    <lineage>
        <taxon>unclassified sequences</taxon>
        <taxon>metagenomes</taxon>
        <taxon>ecological metagenomes</taxon>
    </lineage>
</organism>
<name>X1J627_9ZZZZ</name>